<dbReference type="GO" id="GO:0032259">
    <property type="term" value="P:methylation"/>
    <property type="evidence" value="ECO:0007669"/>
    <property type="project" value="UniProtKB-KW"/>
</dbReference>
<dbReference type="CDD" id="cd02440">
    <property type="entry name" value="AdoMet_MTases"/>
    <property type="match status" value="1"/>
</dbReference>
<dbReference type="RefSeq" id="WP_131154489.1">
    <property type="nucleotide sequence ID" value="NZ_CP036402.1"/>
</dbReference>
<dbReference type="EMBL" id="CP036402">
    <property type="protein sequence ID" value="QBI19492.1"/>
    <property type="molecule type" value="Genomic_DNA"/>
</dbReference>
<dbReference type="GO" id="GO:0008757">
    <property type="term" value="F:S-adenosylmethionine-dependent methyltransferase activity"/>
    <property type="evidence" value="ECO:0007669"/>
    <property type="project" value="TreeGrafter"/>
</dbReference>
<dbReference type="SUPFAM" id="SSF53335">
    <property type="entry name" value="S-adenosyl-L-methionine-dependent methyltransferases"/>
    <property type="match status" value="1"/>
</dbReference>
<dbReference type="AlphaFoldDB" id="A0A411YEE2"/>
<evidence type="ECO:0000256" key="2">
    <source>
        <dbReference type="ARBA" id="ARBA00022679"/>
    </source>
</evidence>
<dbReference type="PANTHER" id="PTHR10509">
    <property type="entry name" value="O-METHYLTRANSFERASE-RELATED"/>
    <property type="match status" value="1"/>
</dbReference>
<dbReference type="OrthoDB" id="9799672at2"/>
<keyword evidence="3" id="KW-0949">S-adenosyl-L-methionine</keyword>
<dbReference type="GO" id="GO:0008171">
    <property type="term" value="F:O-methyltransferase activity"/>
    <property type="evidence" value="ECO:0007669"/>
    <property type="project" value="InterPro"/>
</dbReference>
<dbReference type="Pfam" id="PF01596">
    <property type="entry name" value="Methyltransf_3"/>
    <property type="match status" value="1"/>
</dbReference>
<keyword evidence="5" id="KW-1185">Reference proteome</keyword>
<keyword evidence="2 4" id="KW-0808">Transferase</keyword>
<protein>
    <submittedName>
        <fullName evidence="4">O-methyltransferase</fullName>
    </submittedName>
</protein>
<sequence length="219" mass="23781">MTTKTVGLSDELQGYLLDHSSSPDALLRDLIEETREHYADRTNLQIAPEQGGLLTLLTRLAGARTAVEVGTFTGYSAICIARGLAPGGRLTCCDNSEEYTAVARRYWQRAGLDDVIDLRLGDAHETVSRLPHDPPVDLAFVDADKGGYHAYYEELLARLSPHGMIIVDNVLWSGRVLDSEPSGDTATLVDFNARVAADERVEVLMLPVGDGLSLITRAG</sequence>
<reference evidence="4 5" key="1">
    <citation type="submission" date="2019-01" db="EMBL/GenBank/DDBJ databases">
        <title>Egibacter rhizosphaerae EGI 80759T.</title>
        <authorList>
            <person name="Chen D.-D."/>
            <person name="Tian Y."/>
            <person name="Jiao J.-Y."/>
            <person name="Zhang X.-T."/>
            <person name="Zhang Y.-G."/>
            <person name="Zhang Y."/>
            <person name="Xiao M."/>
            <person name="Shu W.-S."/>
            <person name="Li W.-J."/>
        </authorList>
    </citation>
    <scope>NUCLEOTIDE SEQUENCE [LARGE SCALE GENOMIC DNA]</scope>
    <source>
        <strain evidence="4 5">EGI 80759</strain>
    </source>
</reference>
<evidence type="ECO:0000256" key="1">
    <source>
        <dbReference type="ARBA" id="ARBA00022603"/>
    </source>
</evidence>
<dbReference type="InterPro" id="IPR050362">
    <property type="entry name" value="Cation-dep_OMT"/>
</dbReference>
<accession>A0A411YEE2</accession>
<dbReference type="KEGG" id="erz:ER308_07950"/>
<evidence type="ECO:0000313" key="4">
    <source>
        <dbReference type="EMBL" id="QBI19492.1"/>
    </source>
</evidence>
<dbReference type="InterPro" id="IPR029063">
    <property type="entry name" value="SAM-dependent_MTases_sf"/>
</dbReference>
<evidence type="ECO:0000256" key="3">
    <source>
        <dbReference type="ARBA" id="ARBA00022691"/>
    </source>
</evidence>
<dbReference type="Proteomes" id="UP000291469">
    <property type="component" value="Chromosome"/>
</dbReference>
<dbReference type="PANTHER" id="PTHR10509:SF14">
    <property type="entry name" value="CAFFEOYL-COA O-METHYLTRANSFERASE 3-RELATED"/>
    <property type="match status" value="1"/>
</dbReference>
<dbReference type="PROSITE" id="PS51682">
    <property type="entry name" value="SAM_OMT_I"/>
    <property type="match status" value="1"/>
</dbReference>
<proteinExistence type="predicted"/>
<organism evidence="4 5">
    <name type="scientific">Egibacter rhizosphaerae</name>
    <dbReference type="NCBI Taxonomy" id="1670831"/>
    <lineage>
        <taxon>Bacteria</taxon>
        <taxon>Bacillati</taxon>
        <taxon>Actinomycetota</taxon>
        <taxon>Nitriliruptoria</taxon>
        <taxon>Egibacterales</taxon>
        <taxon>Egibacteraceae</taxon>
        <taxon>Egibacter</taxon>
    </lineage>
</organism>
<dbReference type="Gene3D" id="3.40.50.150">
    <property type="entry name" value="Vaccinia Virus protein VP39"/>
    <property type="match status" value="1"/>
</dbReference>
<gene>
    <name evidence="4" type="ORF">ER308_07950</name>
</gene>
<keyword evidence="1 4" id="KW-0489">Methyltransferase</keyword>
<dbReference type="InterPro" id="IPR002935">
    <property type="entry name" value="SAM_O-MeTrfase"/>
</dbReference>
<name>A0A411YEE2_9ACTN</name>
<evidence type="ECO:0000313" key="5">
    <source>
        <dbReference type="Proteomes" id="UP000291469"/>
    </source>
</evidence>